<reference evidence="1 2" key="1">
    <citation type="journal article" date="2019" name="Nat. Ecol. Evol.">
        <title>Megaphylogeny resolves global patterns of mushroom evolution.</title>
        <authorList>
            <person name="Varga T."/>
            <person name="Krizsan K."/>
            <person name="Foldi C."/>
            <person name="Dima B."/>
            <person name="Sanchez-Garcia M."/>
            <person name="Sanchez-Ramirez S."/>
            <person name="Szollosi G.J."/>
            <person name="Szarkandi J.G."/>
            <person name="Papp V."/>
            <person name="Albert L."/>
            <person name="Andreopoulos W."/>
            <person name="Angelini C."/>
            <person name="Antonin V."/>
            <person name="Barry K.W."/>
            <person name="Bougher N.L."/>
            <person name="Buchanan P."/>
            <person name="Buyck B."/>
            <person name="Bense V."/>
            <person name="Catcheside P."/>
            <person name="Chovatia M."/>
            <person name="Cooper J."/>
            <person name="Damon W."/>
            <person name="Desjardin D."/>
            <person name="Finy P."/>
            <person name="Geml J."/>
            <person name="Haridas S."/>
            <person name="Hughes K."/>
            <person name="Justo A."/>
            <person name="Karasinski D."/>
            <person name="Kautmanova I."/>
            <person name="Kiss B."/>
            <person name="Kocsube S."/>
            <person name="Kotiranta H."/>
            <person name="LaButti K.M."/>
            <person name="Lechner B.E."/>
            <person name="Liimatainen K."/>
            <person name="Lipzen A."/>
            <person name="Lukacs Z."/>
            <person name="Mihaltcheva S."/>
            <person name="Morgado L.N."/>
            <person name="Niskanen T."/>
            <person name="Noordeloos M.E."/>
            <person name="Ohm R.A."/>
            <person name="Ortiz-Santana B."/>
            <person name="Ovrebo C."/>
            <person name="Racz N."/>
            <person name="Riley R."/>
            <person name="Savchenko A."/>
            <person name="Shiryaev A."/>
            <person name="Soop K."/>
            <person name="Spirin V."/>
            <person name="Szebenyi C."/>
            <person name="Tomsovsky M."/>
            <person name="Tulloss R.E."/>
            <person name="Uehling J."/>
            <person name="Grigoriev I.V."/>
            <person name="Vagvolgyi C."/>
            <person name="Papp T."/>
            <person name="Martin F.M."/>
            <person name="Miettinen O."/>
            <person name="Hibbett D.S."/>
            <person name="Nagy L.G."/>
        </authorList>
    </citation>
    <scope>NUCLEOTIDE SEQUENCE [LARGE SCALE GENOMIC DNA]</scope>
    <source>
        <strain evidence="1 2">NL-1719</strain>
    </source>
</reference>
<gene>
    <name evidence="1" type="ORF">BDN72DRAFT_865603</name>
</gene>
<protein>
    <submittedName>
        <fullName evidence="1">Uncharacterized protein</fullName>
    </submittedName>
</protein>
<name>A0ACD3A0D6_9AGAR</name>
<evidence type="ECO:0000313" key="1">
    <source>
        <dbReference type="EMBL" id="TFK58880.1"/>
    </source>
</evidence>
<dbReference type="Proteomes" id="UP000308600">
    <property type="component" value="Unassembled WGS sequence"/>
</dbReference>
<proteinExistence type="predicted"/>
<organism evidence="1 2">
    <name type="scientific">Pluteus cervinus</name>
    <dbReference type="NCBI Taxonomy" id="181527"/>
    <lineage>
        <taxon>Eukaryota</taxon>
        <taxon>Fungi</taxon>
        <taxon>Dikarya</taxon>
        <taxon>Basidiomycota</taxon>
        <taxon>Agaricomycotina</taxon>
        <taxon>Agaricomycetes</taxon>
        <taxon>Agaricomycetidae</taxon>
        <taxon>Agaricales</taxon>
        <taxon>Pluteineae</taxon>
        <taxon>Pluteaceae</taxon>
        <taxon>Pluteus</taxon>
    </lineage>
</organism>
<keyword evidence="2" id="KW-1185">Reference proteome</keyword>
<dbReference type="EMBL" id="ML209159">
    <property type="protein sequence ID" value="TFK58880.1"/>
    <property type="molecule type" value="Genomic_DNA"/>
</dbReference>
<sequence length="651" mass="70907">MTETSGKGKHEDGLRARLNLSLMGERKANRCSFRANGSATPGEGFSLCCRFVSPIVATVHAIVNPSWSSSTFSRTVSSTKESGHNLTFAAIWDPEEGMTSYHGEHLLCTPVAPSFSPEAAGPLDDSTIDHAAPPYSISCFNRQLRPDERQFLSSLDLPGLDSVRHSQDDFVLLSPVDTSDSDSESDDTCNYTPVLERPSNIPWAKPNHTDHFNRPSHSNHLDLPNRPTHPVTPSSTLTFAAVWDPEEGMTAFSGPALFDSLCPTPQKVTLHTPCTAHTAKKYPGSSSLPIKSISTSGYGSGSRPSLGNSSTTSFSANSCCTYPPPLPPKQNQTSTLGRSRASSLNSKPLPPPPPPRSTTRPRPSAERIRPLAVPKKPHRRTTLVLTEQDIEDLTTLGVADLECEIGLLLSQPPINTWYREEEEGASNGGCSGSGQPSGQVDQFDPLDRRYDPHGNSRFSIDTFICDAGHSQDPCHMAVPDGEVAKDVGHESVFDEGFYEAIAEVYGHPDCEPHLPSRFSMTTTSTTNYLQVDVSSETSSINPTHIISRRFARVPPASAFHQGSSHSHTHANTDPSSHSGHPSHLRSSRSDEGETSGGIRGSTNVPRGLRRRATTLNRLSKALGKWTRVAKHEEQWVWVEVRPVIRERLLLV</sequence>
<accession>A0ACD3A0D6</accession>
<evidence type="ECO:0000313" key="2">
    <source>
        <dbReference type="Proteomes" id="UP000308600"/>
    </source>
</evidence>